<dbReference type="PANTHER" id="PTHR11091:SF0">
    <property type="entry name" value="MALATE DEHYDROGENASE"/>
    <property type="match status" value="1"/>
</dbReference>
<dbReference type="AlphaFoldDB" id="A0A1Z5HWL1"/>
<dbReference type="Gene3D" id="1.10.1530.10">
    <property type="match status" value="1"/>
</dbReference>
<proteinExistence type="inferred from homology"/>
<dbReference type="SUPFAM" id="SSF89733">
    <property type="entry name" value="L-sulfolactate dehydrogenase-like"/>
    <property type="match status" value="1"/>
</dbReference>
<dbReference type="EMBL" id="BDGJ01000187">
    <property type="protein sequence ID" value="GAW93916.1"/>
    <property type="molecule type" value="Genomic_DNA"/>
</dbReference>
<dbReference type="InterPro" id="IPR003767">
    <property type="entry name" value="Malate/L-lactate_DH-like"/>
</dbReference>
<dbReference type="InterPro" id="IPR036111">
    <property type="entry name" value="Mal/L-sulfo/L-lacto_DH-like_sf"/>
</dbReference>
<dbReference type="RefSeq" id="WP_088554968.1">
    <property type="nucleotide sequence ID" value="NZ_BDGJ01000187.1"/>
</dbReference>
<dbReference type="GO" id="GO:0016491">
    <property type="term" value="F:oxidoreductase activity"/>
    <property type="evidence" value="ECO:0007669"/>
    <property type="project" value="UniProtKB-KW"/>
</dbReference>
<evidence type="ECO:0000313" key="4">
    <source>
        <dbReference type="Proteomes" id="UP000197032"/>
    </source>
</evidence>
<gene>
    <name evidence="3" type="ORF">KKC1_30380</name>
</gene>
<protein>
    <submittedName>
        <fullName evidence="3">Malate dehydrogenase</fullName>
    </submittedName>
</protein>
<comment type="caution">
    <text evidence="3">The sequence shown here is derived from an EMBL/GenBank/DDBJ whole genome shotgun (WGS) entry which is preliminary data.</text>
</comment>
<keyword evidence="4" id="KW-1185">Reference proteome</keyword>
<accession>A0A1Z5HWL1</accession>
<dbReference type="OrthoDB" id="9769447at2"/>
<evidence type="ECO:0000256" key="1">
    <source>
        <dbReference type="ARBA" id="ARBA00006056"/>
    </source>
</evidence>
<organism evidence="3 4">
    <name type="scientific">Calderihabitans maritimus</name>
    <dbReference type="NCBI Taxonomy" id="1246530"/>
    <lineage>
        <taxon>Bacteria</taxon>
        <taxon>Bacillati</taxon>
        <taxon>Bacillota</taxon>
        <taxon>Clostridia</taxon>
        <taxon>Neomoorellales</taxon>
        <taxon>Calderihabitantaceae</taxon>
        <taxon>Calderihabitans</taxon>
    </lineage>
</organism>
<dbReference type="Gene3D" id="3.30.1370.60">
    <property type="entry name" value="Hypothetical oxidoreductase yiak, domain 2"/>
    <property type="match status" value="1"/>
</dbReference>
<evidence type="ECO:0000313" key="3">
    <source>
        <dbReference type="EMBL" id="GAW93916.1"/>
    </source>
</evidence>
<evidence type="ECO:0000256" key="2">
    <source>
        <dbReference type="ARBA" id="ARBA00023002"/>
    </source>
</evidence>
<dbReference type="Pfam" id="PF02615">
    <property type="entry name" value="Ldh_2"/>
    <property type="match status" value="1"/>
</dbReference>
<dbReference type="InterPro" id="IPR043144">
    <property type="entry name" value="Mal/L-sulf/L-lact_DH-like_ah"/>
</dbReference>
<dbReference type="PANTHER" id="PTHR11091">
    <property type="entry name" value="OXIDOREDUCTASE-RELATED"/>
    <property type="match status" value="1"/>
</dbReference>
<name>A0A1Z5HWL1_9FIRM</name>
<dbReference type="Proteomes" id="UP000197032">
    <property type="component" value="Unassembled WGS sequence"/>
</dbReference>
<keyword evidence="2" id="KW-0560">Oxidoreductase</keyword>
<sequence length="347" mass="38118">MNLSPQKLIDYCSLIFQKIGVPQEHSFIMAEALVEADLLGIKTHGVSRLNFYVEHIHNGTINSTPNFKVIRENLAVCVIDADKAMGPVVGDYAIKKVLEKAKKTGVGIALVRNSSHLGALSVTAKKAIKEKMIGVVISNTSPIMAPYGGGEAVLGNNPISFAVPTDDFPYILDMALSVTARGNIILAAREGKSIPEGWAVNKNGEPTTNAEEALLGAVLPLAEHKGYALAFMFDVLCGVLSGAAYGKNVGSFVPPDYSKPLDMGHFVMALDIEKFQPYEEYLRRLKDFASQIKTSKKAKGFDEIFIPGERSYQRYCENLKKGIFLPPQTLKMLRELSERYQIPFFEQ</sequence>
<reference evidence="4" key="1">
    <citation type="journal article" date="2017" name="Appl. Environ. Microbiol.">
        <title>Genomic analysis of Calderihabitans maritimus KKC1, a thermophilic hydrogenogenic carboxydotrophic bacterium isolated from marine sediment.</title>
        <authorList>
            <person name="Omae K."/>
            <person name="Yoneda Y."/>
            <person name="Fukuyama Y."/>
            <person name="Yoshida T."/>
            <person name="Sako Y."/>
        </authorList>
    </citation>
    <scope>NUCLEOTIDE SEQUENCE [LARGE SCALE GENOMIC DNA]</scope>
    <source>
        <strain evidence="4">KKC1</strain>
    </source>
</reference>
<comment type="similarity">
    <text evidence="1">Belongs to the LDH2/MDH2 oxidoreductase family.</text>
</comment>
<dbReference type="InterPro" id="IPR043143">
    <property type="entry name" value="Mal/L-sulf/L-lact_DH-like_NADP"/>
</dbReference>